<feature type="compositionally biased region" description="Low complexity" evidence="2">
    <location>
        <begin position="92"/>
        <end position="103"/>
    </location>
</feature>
<comment type="similarity">
    <text evidence="1">Belongs to the TEL2 family.</text>
</comment>
<evidence type="ECO:0000313" key="5">
    <source>
        <dbReference type="WBParaSite" id="Csp11.Scaffold629.g9871.t1"/>
    </source>
</evidence>
<dbReference type="WBParaSite" id="Csp11.Scaffold629.g9871.t1">
    <property type="protein sequence ID" value="Csp11.Scaffold629.g9871.t1"/>
    <property type="gene ID" value="Csp11.Scaffold629.g9871"/>
</dbReference>
<evidence type="ECO:0000256" key="1">
    <source>
        <dbReference type="ARBA" id="ARBA00006133"/>
    </source>
</evidence>
<dbReference type="InterPro" id="IPR019337">
    <property type="entry name" value="Telomere_length_regulation_dom"/>
</dbReference>
<protein>
    <submittedName>
        <fullName evidence="5">Telomere_reg-2 domain-containing protein</fullName>
    </submittedName>
</protein>
<dbReference type="PANTHER" id="PTHR15830:SF10">
    <property type="entry name" value="TELOMERE LENGTH REGULATION PROTEIN TEL2 HOMOLOG"/>
    <property type="match status" value="1"/>
</dbReference>
<dbReference type="GO" id="GO:0042162">
    <property type="term" value="F:telomeric DNA binding"/>
    <property type="evidence" value="ECO:0007669"/>
    <property type="project" value="TreeGrafter"/>
</dbReference>
<sequence length="485" mass="55110">MNGVHSRMGMLPIYVQSALFVNSTLSAIATKEEDAPEPPKAENSTWIQELEAILEQGIEKGENQKIGERRNSEEDLRQPLLQKDSDSEEEILPPSRLNSSPLPSAAPIDSDDDEEFPVYQLDASESKFRNLEPGEEPRSKIPPPSYIVDAYEWLLEKENPEIFEAAFFHLKSLIDRRAIGFTQIAEKLFVRVVHLQNSFGTRNFDETVDKIATACITQRPEIVPALVRLLIAPGQAYPIQHRLLQCIHKAADEMGALDKRNEQFVTEQELRVGGMTMDHVQQEPEDEEIAGLRAMFDIRIPEARIEAEARILANTRRFGTSARERPRAGVVNRLAKAAKYMFYPLLVTPRGENARLLSKDADLLAYIIMVASMIYVRCGVNPAVAKMTTELIAYAAPHRYSENAKLRTACMAAYLNVLALIPGNMLAELFPIEERQEWLEWLNAVQMNPETQQMEHNMGHQMHSIIEENIEQFNPIAFYQSRHLY</sequence>
<dbReference type="PANTHER" id="PTHR15830">
    <property type="entry name" value="TELOMERE LENGTH REGULATION PROTEIN TEL2 FAMILY MEMBER"/>
    <property type="match status" value="1"/>
</dbReference>
<dbReference type="eggNOG" id="KOG4346">
    <property type="taxonomic scope" value="Eukaryota"/>
</dbReference>
<evidence type="ECO:0000259" key="3">
    <source>
        <dbReference type="Pfam" id="PF10193"/>
    </source>
</evidence>
<dbReference type="InterPro" id="IPR038528">
    <property type="entry name" value="TEL2_C_sf"/>
</dbReference>
<dbReference type="Gene3D" id="1.25.40.720">
    <property type="entry name" value="Telomere length regulation protein 2, C-terminal domain"/>
    <property type="match status" value="1"/>
</dbReference>
<dbReference type="STRING" id="1561998.A0A1I7UJ82"/>
<keyword evidence="4" id="KW-1185">Reference proteome</keyword>
<feature type="region of interest" description="Disordered" evidence="2">
    <location>
        <begin position="30"/>
        <end position="112"/>
    </location>
</feature>
<dbReference type="GO" id="GO:0051083">
    <property type="term" value="P:'de novo' cotranslational protein folding"/>
    <property type="evidence" value="ECO:0007669"/>
    <property type="project" value="TreeGrafter"/>
</dbReference>
<reference evidence="5" key="1">
    <citation type="submission" date="2016-11" db="UniProtKB">
        <authorList>
            <consortium name="WormBaseParasite"/>
        </authorList>
    </citation>
    <scope>IDENTIFICATION</scope>
</reference>
<organism evidence="4 5">
    <name type="scientific">Caenorhabditis tropicalis</name>
    <dbReference type="NCBI Taxonomy" id="1561998"/>
    <lineage>
        <taxon>Eukaryota</taxon>
        <taxon>Metazoa</taxon>
        <taxon>Ecdysozoa</taxon>
        <taxon>Nematoda</taxon>
        <taxon>Chromadorea</taxon>
        <taxon>Rhabditida</taxon>
        <taxon>Rhabditina</taxon>
        <taxon>Rhabditomorpha</taxon>
        <taxon>Rhabditoidea</taxon>
        <taxon>Rhabditidae</taxon>
        <taxon>Peloderinae</taxon>
        <taxon>Caenorhabditis</taxon>
    </lineage>
</organism>
<accession>A0A1I7UJ82</accession>
<name>A0A1I7UJ82_9PELO</name>
<feature type="compositionally biased region" description="Basic and acidic residues" evidence="2">
    <location>
        <begin position="30"/>
        <end position="40"/>
    </location>
</feature>
<dbReference type="Pfam" id="PF10193">
    <property type="entry name" value="Telomere_reg-2"/>
    <property type="match status" value="1"/>
</dbReference>
<dbReference type="GO" id="GO:0005829">
    <property type="term" value="C:cytosol"/>
    <property type="evidence" value="ECO:0007669"/>
    <property type="project" value="TreeGrafter"/>
</dbReference>
<evidence type="ECO:0000256" key="2">
    <source>
        <dbReference type="SAM" id="MobiDB-lite"/>
    </source>
</evidence>
<evidence type="ECO:0000313" key="4">
    <source>
        <dbReference type="Proteomes" id="UP000095282"/>
    </source>
</evidence>
<feature type="compositionally biased region" description="Basic and acidic residues" evidence="2">
    <location>
        <begin position="57"/>
        <end position="77"/>
    </location>
</feature>
<dbReference type="AlphaFoldDB" id="A0A1I7UJ82"/>
<dbReference type="Proteomes" id="UP000095282">
    <property type="component" value="Unplaced"/>
</dbReference>
<dbReference type="GO" id="GO:0051879">
    <property type="term" value="F:Hsp90 protein binding"/>
    <property type="evidence" value="ECO:0007669"/>
    <property type="project" value="TreeGrafter"/>
</dbReference>
<dbReference type="InterPro" id="IPR051970">
    <property type="entry name" value="TEL2_Regulation"/>
</dbReference>
<feature type="domain" description="Telomere length regulation protein conserved" evidence="3">
    <location>
        <begin position="144"/>
        <end position="251"/>
    </location>
</feature>
<proteinExistence type="inferred from homology"/>